<evidence type="ECO:0000256" key="1">
    <source>
        <dbReference type="ARBA" id="ARBA00000185"/>
    </source>
</evidence>
<dbReference type="SUPFAM" id="SSF56719">
    <property type="entry name" value="Type II DNA topoisomerase"/>
    <property type="match status" value="1"/>
</dbReference>
<dbReference type="EMBL" id="LACI01002016">
    <property type="protein sequence ID" value="KJU83146.1"/>
    <property type="molecule type" value="Genomic_DNA"/>
</dbReference>
<evidence type="ECO:0000313" key="4">
    <source>
        <dbReference type="EMBL" id="KJU83146.1"/>
    </source>
</evidence>
<keyword evidence="5" id="KW-1185">Reference proteome</keyword>
<dbReference type="GO" id="GO:0005524">
    <property type="term" value="F:ATP binding"/>
    <property type="evidence" value="ECO:0007669"/>
    <property type="project" value="InterPro"/>
</dbReference>
<accession>A0A0F3GMM3</accession>
<feature type="domain" description="DNA gyrase subunit B hook" evidence="3">
    <location>
        <begin position="16"/>
        <end position="37"/>
    </location>
</feature>
<sequence>MPSIIERGYLYIAQPPLYRVKKGKTEKYIQNDQQLQEMLLELAAVDLELTLKDTTVKGKTLIPYLKRLTGLEKIVQWHSARGKDGQILKALLGVDNLAQCLKEQDTFDALLLRLKEEFKDAEFTDIAFDLEHQSHSVVIVRENKKVHLNTDFVRSPEFRELETYYQLA</sequence>
<reference evidence="4 5" key="1">
    <citation type="submission" date="2015-02" db="EMBL/GenBank/DDBJ databases">
        <title>Single-cell genomics of uncultivated deep-branching MTB reveals a conserved set of magnetosome genes.</title>
        <authorList>
            <person name="Kolinko S."/>
            <person name="Richter M."/>
            <person name="Glockner F.O."/>
            <person name="Brachmann A."/>
            <person name="Schuler D."/>
        </authorList>
    </citation>
    <scope>NUCLEOTIDE SEQUENCE [LARGE SCALE GENOMIC DNA]</scope>
    <source>
        <strain evidence="4">TM-1</strain>
    </source>
</reference>
<evidence type="ECO:0000256" key="2">
    <source>
        <dbReference type="ARBA" id="ARBA00023029"/>
    </source>
</evidence>
<dbReference type="Gene3D" id="3.30.300.370">
    <property type="match status" value="1"/>
</dbReference>
<dbReference type="InterPro" id="IPR013760">
    <property type="entry name" value="Topo_IIA-like_dom_sf"/>
</dbReference>
<proteinExistence type="predicted"/>
<gene>
    <name evidence="4" type="ORF">MBAV_004662</name>
</gene>
<evidence type="ECO:0000259" key="3">
    <source>
        <dbReference type="Pfam" id="PF21249"/>
    </source>
</evidence>
<name>A0A0F3GMM3_9BACT</name>
<feature type="non-terminal residue" evidence="4">
    <location>
        <position position="168"/>
    </location>
</feature>
<dbReference type="InterPro" id="IPR049353">
    <property type="entry name" value="GyrB_hook"/>
</dbReference>
<comment type="caution">
    <text evidence="4">The sequence shown here is derived from an EMBL/GenBank/DDBJ whole genome shotgun (WGS) entry which is preliminary data.</text>
</comment>
<dbReference type="AlphaFoldDB" id="A0A0F3GMM3"/>
<protein>
    <submittedName>
        <fullName evidence="4">DNA gyrase subunit B</fullName>
    </submittedName>
</protein>
<dbReference type="Proteomes" id="UP000033423">
    <property type="component" value="Unassembled WGS sequence"/>
</dbReference>
<dbReference type="GO" id="GO:0003918">
    <property type="term" value="F:DNA topoisomerase type II (double strand cut, ATP-hydrolyzing) activity"/>
    <property type="evidence" value="ECO:0007669"/>
    <property type="project" value="UniProtKB-EC"/>
</dbReference>
<comment type="catalytic activity">
    <reaction evidence="1">
        <text>ATP-dependent breakage, passage and rejoining of double-stranded DNA.</text>
        <dbReference type="EC" id="5.6.2.2"/>
    </reaction>
</comment>
<organism evidence="4 5">
    <name type="scientific">Candidatus Magnetobacterium bavaricum</name>
    <dbReference type="NCBI Taxonomy" id="29290"/>
    <lineage>
        <taxon>Bacteria</taxon>
        <taxon>Pseudomonadati</taxon>
        <taxon>Nitrospirota</taxon>
        <taxon>Thermodesulfovibrionia</taxon>
        <taxon>Thermodesulfovibrionales</taxon>
        <taxon>Candidatus Magnetobacteriaceae</taxon>
        <taxon>Candidatus Magnetobacterium</taxon>
    </lineage>
</organism>
<keyword evidence="2" id="KW-0413">Isomerase</keyword>
<evidence type="ECO:0000313" key="5">
    <source>
        <dbReference type="Proteomes" id="UP000033423"/>
    </source>
</evidence>
<keyword evidence="2" id="KW-0799">Topoisomerase</keyword>
<dbReference type="Pfam" id="PF21249">
    <property type="entry name" value="GyrB_hook"/>
    <property type="match status" value="1"/>
</dbReference>